<protein>
    <recommendedName>
        <fullName evidence="8">Fukutin</fullName>
    </recommendedName>
</protein>
<dbReference type="RefSeq" id="XP_009013526.1">
    <property type="nucleotide sequence ID" value="XM_009015278.1"/>
</dbReference>
<dbReference type="EMBL" id="KB096080">
    <property type="protein sequence ID" value="ESO08596.1"/>
    <property type="molecule type" value="Genomic_DNA"/>
</dbReference>
<dbReference type="AlphaFoldDB" id="T1G1V0"/>
<keyword evidence="7" id="KW-1185">Reference proteome</keyword>
<dbReference type="GeneID" id="20215048"/>
<dbReference type="PANTHER" id="PTHR15407">
    <property type="entry name" value="FUKUTIN-RELATED"/>
    <property type="match status" value="1"/>
</dbReference>
<organism evidence="6 7">
    <name type="scientific">Helobdella robusta</name>
    <name type="common">Californian leech</name>
    <dbReference type="NCBI Taxonomy" id="6412"/>
    <lineage>
        <taxon>Eukaryota</taxon>
        <taxon>Metazoa</taxon>
        <taxon>Spiralia</taxon>
        <taxon>Lophotrochozoa</taxon>
        <taxon>Annelida</taxon>
        <taxon>Clitellata</taxon>
        <taxon>Hirudinea</taxon>
        <taxon>Rhynchobdellida</taxon>
        <taxon>Glossiphoniidae</taxon>
        <taxon>Helobdella</taxon>
    </lineage>
</organism>
<evidence type="ECO:0000313" key="7">
    <source>
        <dbReference type="Proteomes" id="UP000015101"/>
    </source>
</evidence>
<evidence type="ECO:0000256" key="1">
    <source>
        <dbReference type="ARBA" id="ARBA00004167"/>
    </source>
</evidence>
<reference evidence="5 7" key="2">
    <citation type="journal article" date="2013" name="Nature">
        <title>Insights into bilaterian evolution from three spiralian genomes.</title>
        <authorList>
            <person name="Simakov O."/>
            <person name="Marletaz F."/>
            <person name="Cho S.J."/>
            <person name="Edsinger-Gonzales E."/>
            <person name="Havlak P."/>
            <person name="Hellsten U."/>
            <person name="Kuo D.H."/>
            <person name="Larsson T."/>
            <person name="Lv J."/>
            <person name="Arendt D."/>
            <person name="Savage R."/>
            <person name="Osoegawa K."/>
            <person name="de Jong P."/>
            <person name="Grimwood J."/>
            <person name="Chapman J.A."/>
            <person name="Shapiro H."/>
            <person name="Aerts A."/>
            <person name="Otillar R.P."/>
            <person name="Terry A.Y."/>
            <person name="Boore J.L."/>
            <person name="Grigoriev I.V."/>
            <person name="Lindberg D.R."/>
            <person name="Seaver E.C."/>
            <person name="Weisblat D.A."/>
            <person name="Putnam N.H."/>
            <person name="Rokhsar D.S."/>
        </authorList>
    </citation>
    <scope>NUCLEOTIDE SEQUENCE</scope>
</reference>
<dbReference type="CTD" id="20215048"/>
<evidence type="ECO:0000256" key="4">
    <source>
        <dbReference type="ARBA" id="ARBA00023136"/>
    </source>
</evidence>
<evidence type="ECO:0008006" key="8">
    <source>
        <dbReference type="Google" id="ProtNLM"/>
    </source>
</evidence>
<evidence type="ECO:0000256" key="3">
    <source>
        <dbReference type="ARBA" id="ARBA00022989"/>
    </source>
</evidence>
<dbReference type="OrthoDB" id="6046095at2759"/>
<dbReference type="EMBL" id="AMQM01003291">
    <property type="status" value="NOT_ANNOTATED_CDS"/>
    <property type="molecule type" value="Genomic_DNA"/>
</dbReference>
<dbReference type="eggNOG" id="ENOG502QUDN">
    <property type="taxonomic scope" value="Eukaryota"/>
</dbReference>
<proteinExistence type="predicted"/>
<evidence type="ECO:0000256" key="2">
    <source>
        <dbReference type="ARBA" id="ARBA00022692"/>
    </source>
</evidence>
<keyword evidence="2" id="KW-0812">Transmembrane</keyword>
<comment type="subcellular location">
    <subcellularLocation>
        <location evidence="1">Membrane</location>
        <topology evidence="1">Single-pass membrane protein</topology>
    </subcellularLocation>
</comment>
<dbReference type="OMA" id="KFFLHRK"/>
<name>T1G1V0_HELRO</name>
<dbReference type="Proteomes" id="UP000015101">
    <property type="component" value="Unassembled WGS sequence"/>
</dbReference>
<dbReference type="GO" id="GO:0016020">
    <property type="term" value="C:membrane"/>
    <property type="evidence" value="ECO:0007669"/>
    <property type="project" value="UniProtKB-SubCell"/>
</dbReference>
<reference evidence="6" key="3">
    <citation type="submission" date="2015-06" db="UniProtKB">
        <authorList>
            <consortium name="EnsemblMetazoa"/>
        </authorList>
    </citation>
    <scope>IDENTIFICATION</scope>
</reference>
<dbReference type="STRING" id="6412.T1G1V0"/>
<dbReference type="KEGG" id="hro:HELRODRAFT_74737"/>
<accession>T1G1V0</accession>
<keyword evidence="4" id="KW-0472">Membrane</keyword>
<dbReference type="EnsemblMetazoa" id="HelroT74737">
    <property type="protein sequence ID" value="HelroP74737"/>
    <property type="gene ID" value="HelroG74737"/>
</dbReference>
<evidence type="ECO:0000313" key="5">
    <source>
        <dbReference type="EMBL" id="ESO08596.1"/>
    </source>
</evidence>
<dbReference type="HOGENOM" id="CLU_047572_0_0_1"/>
<dbReference type="PANTHER" id="PTHR15407:SF28">
    <property type="entry name" value="RIBITOL-5-PHOSPHATE TRANSFERASE FKTN"/>
    <property type="match status" value="1"/>
</dbReference>
<dbReference type="InParanoid" id="T1G1V0"/>
<reference evidence="7" key="1">
    <citation type="submission" date="2012-12" db="EMBL/GenBank/DDBJ databases">
        <authorList>
            <person name="Hellsten U."/>
            <person name="Grimwood J."/>
            <person name="Chapman J.A."/>
            <person name="Shapiro H."/>
            <person name="Aerts A."/>
            <person name="Otillar R.P."/>
            <person name="Terry A.Y."/>
            <person name="Boore J.L."/>
            <person name="Simakov O."/>
            <person name="Marletaz F."/>
            <person name="Cho S.-J."/>
            <person name="Edsinger-Gonzales E."/>
            <person name="Havlak P."/>
            <person name="Kuo D.-H."/>
            <person name="Larsson T."/>
            <person name="Lv J."/>
            <person name="Arendt D."/>
            <person name="Savage R."/>
            <person name="Osoegawa K."/>
            <person name="de Jong P."/>
            <person name="Lindberg D.R."/>
            <person name="Seaver E.C."/>
            <person name="Weisblat D.A."/>
            <person name="Putnam N.H."/>
            <person name="Grigoriev I.V."/>
            <person name="Rokhsar D.S."/>
        </authorList>
    </citation>
    <scope>NUCLEOTIDE SEQUENCE</scope>
</reference>
<keyword evidence="3" id="KW-1133">Transmembrane helix</keyword>
<sequence length="248" mass="29165">ETKKVHIDTLNIRIPLNISQFIRSKLHSKFIKCNETIQKQFQRINIIDPSKQSLNVKFQAKAANLLLTVTKALNFINVPFWLSSGTCLGWYRQCELFENSKDVDIGVFIKDFKPLVIQALQMEGLTLALSLGKVKPTDGYELVFYNDKVKLDVFFFYEEDDCMWNGGTDVNTGTKYKYIFNKFTLCWTIFMNMFLRVPCETNTYIQNNYGTDWIRLVNEWDWKRSPSNVIEAGKWPKDEWNQVMIKYI</sequence>
<evidence type="ECO:0000313" key="6">
    <source>
        <dbReference type="EnsemblMetazoa" id="HelroP74737"/>
    </source>
</evidence>
<gene>
    <name evidence="6" type="primary">20215048</name>
    <name evidence="5" type="ORF">HELRODRAFT_74737</name>
</gene>
<dbReference type="InterPro" id="IPR009644">
    <property type="entry name" value="FKTN/MNN4/W02B3.4-1"/>
</dbReference>